<dbReference type="PROSITE" id="PS50297">
    <property type="entry name" value="ANK_REP_REGION"/>
    <property type="match status" value="1"/>
</dbReference>
<keyword evidence="3" id="KW-1185">Reference proteome</keyword>
<protein>
    <submittedName>
        <fullName evidence="2">MTPN protein</fullName>
    </submittedName>
</protein>
<name>A0A836FCJ8_9HYME</name>
<organism evidence="2 3">
    <name type="scientific">Pseudoatta argentina</name>
    <dbReference type="NCBI Taxonomy" id="621737"/>
    <lineage>
        <taxon>Eukaryota</taxon>
        <taxon>Metazoa</taxon>
        <taxon>Ecdysozoa</taxon>
        <taxon>Arthropoda</taxon>
        <taxon>Hexapoda</taxon>
        <taxon>Insecta</taxon>
        <taxon>Pterygota</taxon>
        <taxon>Neoptera</taxon>
        <taxon>Endopterygota</taxon>
        <taxon>Hymenoptera</taxon>
        <taxon>Apocrita</taxon>
        <taxon>Aculeata</taxon>
        <taxon>Formicoidea</taxon>
        <taxon>Formicidae</taxon>
        <taxon>Myrmicinae</taxon>
        <taxon>Pseudoatta</taxon>
    </lineage>
</organism>
<proteinExistence type="predicted"/>
<evidence type="ECO:0000313" key="2">
    <source>
        <dbReference type="EMBL" id="KAG5316909.1"/>
    </source>
</evidence>
<dbReference type="InterPro" id="IPR036770">
    <property type="entry name" value="Ankyrin_rpt-contain_sf"/>
</dbReference>
<dbReference type="InterPro" id="IPR002110">
    <property type="entry name" value="Ankyrin_rpt"/>
</dbReference>
<dbReference type="AlphaFoldDB" id="A0A836FCJ8"/>
<dbReference type="Pfam" id="PF00023">
    <property type="entry name" value="Ank"/>
    <property type="match status" value="1"/>
</dbReference>
<comment type="caution">
    <text evidence="2">The sequence shown here is derived from an EMBL/GenBank/DDBJ whole genome shotgun (WGS) entry which is preliminary data.</text>
</comment>
<evidence type="ECO:0000313" key="3">
    <source>
        <dbReference type="Proteomes" id="UP000668214"/>
    </source>
</evidence>
<feature type="repeat" description="ANK" evidence="1">
    <location>
        <begin position="131"/>
        <end position="163"/>
    </location>
</feature>
<dbReference type="Gene3D" id="1.25.40.20">
    <property type="entry name" value="Ankyrin repeat-containing domain"/>
    <property type="match status" value="1"/>
</dbReference>
<dbReference type="SUPFAM" id="SSF48403">
    <property type="entry name" value="Ankyrin repeat"/>
    <property type="match status" value="1"/>
</dbReference>
<dbReference type="EMBL" id="JAANIA010002239">
    <property type="protein sequence ID" value="KAG5316909.1"/>
    <property type="molecule type" value="Genomic_DNA"/>
</dbReference>
<dbReference type="PROSITE" id="PS50088">
    <property type="entry name" value="ANK_REPEAT"/>
    <property type="match status" value="1"/>
</dbReference>
<dbReference type="Proteomes" id="UP000668214">
    <property type="component" value="Unassembled WGS sequence"/>
</dbReference>
<keyword evidence="1" id="KW-0040">ANK repeat</keyword>
<accession>A0A836FCJ8</accession>
<feature type="non-terminal residue" evidence="2">
    <location>
        <position position="184"/>
    </location>
</feature>
<reference evidence="2" key="1">
    <citation type="submission" date="2020-02" db="EMBL/GenBank/DDBJ databases">
        <title>Relaxed selection underlies rapid genomic changes in the transitions from sociality to social parasitism in ants.</title>
        <authorList>
            <person name="Bi X."/>
        </authorList>
    </citation>
    <scope>NUCLEOTIDE SEQUENCE</scope>
    <source>
        <strain evidence="2">BGI-DK2014c</strain>
        <tissue evidence="2">Whole body</tissue>
    </source>
</reference>
<evidence type="ECO:0000256" key="1">
    <source>
        <dbReference type="PROSITE-ProRule" id="PRU00023"/>
    </source>
</evidence>
<sequence>MERMLASVEAEAASVGLRFNPAKCATLHVGAGNGGRVLPMSFQIQGKTINPLAQDESYTHLGVPTEFSVDQTPYAAVGDIVSDLRAVDRSLLAPWQKIEMLGIFILPRLDFLLRGAKVFKGPLTALATDKHGITTLLAAIWEGHTNCVKLLLEKGAKPDGLTPDGTSYLDAAEKDEIKQLLKLH</sequence>
<gene>
    <name evidence="2" type="primary">Mtpn</name>
    <name evidence="2" type="ORF">G6Z78_0011187</name>
</gene>
<feature type="non-terminal residue" evidence="2">
    <location>
        <position position="1"/>
    </location>
</feature>